<dbReference type="EMBL" id="MAYH01000048">
    <property type="protein sequence ID" value="OCA69172.1"/>
    <property type="molecule type" value="Genomic_DNA"/>
</dbReference>
<gene>
    <name evidence="1" type="ORF">BBI01_17315</name>
</gene>
<organism evidence="1 2">
    <name type="scientific">Chryseobacterium artocarpi</name>
    <dbReference type="NCBI Taxonomy" id="1414727"/>
    <lineage>
        <taxon>Bacteria</taxon>
        <taxon>Pseudomonadati</taxon>
        <taxon>Bacteroidota</taxon>
        <taxon>Flavobacteriia</taxon>
        <taxon>Flavobacteriales</taxon>
        <taxon>Weeksellaceae</taxon>
        <taxon>Chryseobacterium group</taxon>
        <taxon>Chryseobacterium</taxon>
    </lineage>
</organism>
<proteinExistence type="predicted"/>
<name>A0A1B8ZC22_9FLAO</name>
<evidence type="ECO:0000313" key="2">
    <source>
        <dbReference type="Proteomes" id="UP000092651"/>
    </source>
</evidence>
<protein>
    <submittedName>
        <fullName evidence="1">Uncharacterized protein</fullName>
    </submittedName>
</protein>
<keyword evidence="2" id="KW-1185">Reference proteome</keyword>
<dbReference type="OrthoDB" id="9156070at2"/>
<accession>A0A1B8ZC22</accession>
<reference evidence="1 2" key="1">
    <citation type="submission" date="2016-07" db="EMBL/GenBank/DDBJ databases">
        <authorList>
            <person name="Jeong J.-J."/>
            <person name="Kim D.W."/>
            <person name="Sang M.K."/>
            <person name="Choi I.-G."/>
            <person name="Kim K.D."/>
        </authorList>
    </citation>
    <scope>NUCLEOTIDE SEQUENCE [LARGE SCALE GENOMIC DNA]</scope>
    <source>
        <strain evidence="1 2">UTM-3</strain>
    </source>
</reference>
<dbReference type="AlphaFoldDB" id="A0A1B8ZC22"/>
<comment type="caution">
    <text evidence="1">The sequence shown here is derived from an EMBL/GenBank/DDBJ whole genome shotgun (WGS) entry which is preliminary data.</text>
</comment>
<sequence>MDQVFKTFKVLKKSGHLAINSSDAISIPAEKNEYTYSANLDSEPVYIFFDQENNDRNQVVLIEDGRRMGAIMENSFGIEYFITNVNFNYLLAINWYSIEGVGSAVNWMKNLIEEE</sequence>
<evidence type="ECO:0000313" key="1">
    <source>
        <dbReference type="EMBL" id="OCA69172.1"/>
    </source>
</evidence>
<dbReference type="Proteomes" id="UP000092651">
    <property type="component" value="Unassembled WGS sequence"/>
</dbReference>